<dbReference type="RefSeq" id="WP_188694584.1">
    <property type="nucleotide sequence ID" value="NZ_BMIR01000011.1"/>
</dbReference>
<dbReference type="GO" id="GO:0046872">
    <property type="term" value="F:metal ion binding"/>
    <property type="evidence" value="ECO:0007669"/>
    <property type="project" value="UniProtKB-KW"/>
</dbReference>
<organism evidence="4 5">
    <name type="scientific">Pullulanibacillus camelliae</name>
    <dbReference type="NCBI Taxonomy" id="1707096"/>
    <lineage>
        <taxon>Bacteria</taxon>
        <taxon>Bacillati</taxon>
        <taxon>Bacillota</taxon>
        <taxon>Bacilli</taxon>
        <taxon>Bacillales</taxon>
        <taxon>Sporolactobacillaceae</taxon>
        <taxon>Pullulanibacillus</taxon>
    </lineage>
</organism>
<keyword evidence="2" id="KW-0479">Metal-binding</keyword>
<comment type="caution">
    <text evidence="4">The sequence shown here is derived from an EMBL/GenBank/DDBJ whole genome shotgun (WGS) entry which is preliminary data.</text>
</comment>
<evidence type="ECO:0000313" key="5">
    <source>
        <dbReference type="Proteomes" id="UP000628775"/>
    </source>
</evidence>
<sequence length="291" mass="32392">MKLVNVVVDGQEQCGIKIEEGICPIEKLIDPPSDENWTIERLIAHPVVLEQLNAALEKNAEKLKDAVISEQIVTYLPVVKSPGKLICIGKNYAEHAKETHDDIPESPIVFSKFSDSVAAHLDEVPLPTRSNQMDFEAELAIVIGKRGEDIPEDEALDYVFGYCNANDFSARDLQFKSDQWLLGKTGKKMAPLGPYLVTADSIADPQQLDIKLFVNGEQRQASNTQHMIFSCKYLIHYLSQHFVLQPGDVILTGTPEGVILGEPAEQRQWLKAGDEVKVEIEQLGTLINTMK</sequence>
<keyword evidence="5" id="KW-1185">Reference proteome</keyword>
<accession>A0A8J2YIF8</accession>
<dbReference type="Gene3D" id="3.90.850.10">
    <property type="entry name" value="Fumarylacetoacetase-like, C-terminal domain"/>
    <property type="match status" value="1"/>
</dbReference>
<evidence type="ECO:0000256" key="1">
    <source>
        <dbReference type="ARBA" id="ARBA00010211"/>
    </source>
</evidence>
<dbReference type="SUPFAM" id="SSF56529">
    <property type="entry name" value="FAH"/>
    <property type="match status" value="1"/>
</dbReference>
<reference evidence="4" key="2">
    <citation type="submission" date="2020-09" db="EMBL/GenBank/DDBJ databases">
        <authorList>
            <person name="Sun Q."/>
            <person name="Zhou Y."/>
        </authorList>
    </citation>
    <scope>NUCLEOTIDE SEQUENCE</scope>
    <source>
        <strain evidence="4">CGMCC 1.15371</strain>
    </source>
</reference>
<dbReference type="FunFam" id="3.90.850.10:FF:000002">
    <property type="entry name" value="2-hydroxyhepta-2,4-diene-1,7-dioate isomerase"/>
    <property type="match status" value="1"/>
</dbReference>
<dbReference type="Proteomes" id="UP000628775">
    <property type="component" value="Unassembled WGS sequence"/>
</dbReference>
<dbReference type="Pfam" id="PF01557">
    <property type="entry name" value="FAA_hydrolase"/>
    <property type="match status" value="1"/>
</dbReference>
<evidence type="ECO:0000259" key="3">
    <source>
        <dbReference type="Pfam" id="PF01557"/>
    </source>
</evidence>
<dbReference type="PANTHER" id="PTHR42796:SF4">
    <property type="entry name" value="FUMARYLACETOACETATE HYDROLASE DOMAIN-CONTAINING PROTEIN 2A"/>
    <property type="match status" value="1"/>
</dbReference>
<name>A0A8J2YIF8_9BACL</name>
<dbReference type="AlphaFoldDB" id="A0A8J2YIF8"/>
<gene>
    <name evidence="4" type="ORF">GCM10011391_25630</name>
</gene>
<dbReference type="InterPro" id="IPR011234">
    <property type="entry name" value="Fumarylacetoacetase-like_C"/>
</dbReference>
<feature type="domain" description="Fumarylacetoacetase-like C-terminal" evidence="3">
    <location>
        <begin position="84"/>
        <end position="290"/>
    </location>
</feature>
<reference evidence="4" key="1">
    <citation type="journal article" date="2014" name="Int. J. Syst. Evol. Microbiol.">
        <title>Complete genome sequence of Corynebacterium casei LMG S-19264T (=DSM 44701T), isolated from a smear-ripened cheese.</title>
        <authorList>
            <consortium name="US DOE Joint Genome Institute (JGI-PGF)"/>
            <person name="Walter F."/>
            <person name="Albersmeier A."/>
            <person name="Kalinowski J."/>
            <person name="Ruckert C."/>
        </authorList>
    </citation>
    <scope>NUCLEOTIDE SEQUENCE</scope>
    <source>
        <strain evidence="4">CGMCC 1.15371</strain>
    </source>
</reference>
<dbReference type="EMBL" id="BMIR01000011">
    <property type="protein sequence ID" value="GGE45671.1"/>
    <property type="molecule type" value="Genomic_DNA"/>
</dbReference>
<dbReference type="PANTHER" id="PTHR42796">
    <property type="entry name" value="FUMARYLACETOACETATE HYDROLASE DOMAIN-CONTAINING PROTEIN 2A-RELATED"/>
    <property type="match status" value="1"/>
</dbReference>
<evidence type="ECO:0000256" key="2">
    <source>
        <dbReference type="ARBA" id="ARBA00022723"/>
    </source>
</evidence>
<comment type="similarity">
    <text evidence="1">Belongs to the FAH family.</text>
</comment>
<dbReference type="InterPro" id="IPR036663">
    <property type="entry name" value="Fumarylacetoacetase_C_sf"/>
</dbReference>
<proteinExistence type="inferred from homology"/>
<dbReference type="GO" id="GO:0016853">
    <property type="term" value="F:isomerase activity"/>
    <property type="evidence" value="ECO:0007669"/>
    <property type="project" value="UniProtKB-ARBA"/>
</dbReference>
<dbReference type="InterPro" id="IPR051121">
    <property type="entry name" value="FAH"/>
</dbReference>
<dbReference type="GO" id="GO:0019752">
    <property type="term" value="P:carboxylic acid metabolic process"/>
    <property type="evidence" value="ECO:0007669"/>
    <property type="project" value="UniProtKB-ARBA"/>
</dbReference>
<evidence type="ECO:0000313" key="4">
    <source>
        <dbReference type="EMBL" id="GGE45671.1"/>
    </source>
</evidence>
<protein>
    <recommendedName>
        <fullName evidence="3">Fumarylacetoacetase-like C-terminal domain-containing protein</fullName>
    </recommendedName>
</protein>